<dbReference type="InterPro" id="IPR019734">
    <property type="entry name" value="TPR_rpt"/>
</dbReference>
<evidence type="ECO:0000256" key="1">
    <source>
        <dbReference type="PROSITE-ProRule" id="PRU00339"/>
    </source>
</evidence>
<gene>
    <name evidence="3" type="ORF">LSUB1_G002710</name>
</gene>
<accession>A0A8H8U7V9</accession>
<dbReference type="AlphaFoldDB" id="A0A8H8U7V9"/>
<reference evidence="3 4" key="1">
    <citation type="submission" date="2018-05" db="EMBL/GenBank/DDBJ databases">
        <title>Genome sequencing and assembly of the regulated plant pathogen Lachnellula willkommii and related sister species for the development of diagnostic species identification markers.</title>
        <authorList>
            <person name="Giroux E."/>
            <person name="Bilodeau G."/>
        </authorList>
    </citation>
    <scope>NUCLEOTIDE SEQUENCE [LARGE SCALE GENOMIC DNA]</scope>
    <source>
        <strain evidence="3 4">CBS 197.66</strain>
    </source>
</reference>
<protein>
    <submittedName>
        <fullName evidence="3">Putative assembly chaperone of</fullName>
    </submittedName>
</protein>
<dbReference type="Proteomes" id="UP000462212">
    <property type="component" value="Unassembled WGS sequence"/>
</dbReference>
<dbReference type="CDD" id="cd24142">
    <property type="entry name" value="ACL4-like"/>
    <property type="match status" value="1"/>
</dbReference>
<comment type="caution">
    <text evidence="3">The sequence shown here is derived from an EMBL/GenBank/DDBJ whole genome shotgun (WGS) entry which is preliminary data.</text>
</comment>
<feature type="compositionally biased region" description="Acidic residues" evidence="2">
    <location>
        <begin position="372"/>
        <end position="395"/>
    </location>
</feature>
<sequence>MAKTKPSNKKIKKRDKSALNRVAASPSKMSSPPTSPSILLSQATSALQQGDIAGAVTPAKRALGLIDIDSEEALPALNLLGEIHVELGDIESARQYFLQAAAIDEDGALGEDVGGGADKFLWLAQLSEEGGQDSVDWFEKGALSLRIYIQALLERKKLDVVAEAMLEEKRRKLSVALCGVVEVYMTDLSWEEDAEQKCEALVTEATMVAPGFAEPWQTLANVRISQSRIEDARAALKRSLDLWKDLPPENTVVPDFPTRVSLARLLMEADMDVEAIEVLERLVGEDDSSVEVWYLGGWGLYIMGEKQKNGEAKVENGDGDGENWKVSWISSRQWLTHSLRLFDQQDYEDERLGEHAKELLASLNAELGGESVNEEEEEWEDEDEGDASDEEMAEV</sequence>
<evidence type="ECO:0000313" key="4">
    <source>
        <dbReference type="Proteomes" id="UP000462212"/>
    </source>
</evidence>
<dbReference type="Pfam" id="PF13432">
    <property type="entry name" value="TPR_16"/>
    <property type="match status" value="1"/>
</dbReference>
<dbReference type="PROSITE" id="PS50005">
    <property type="entry name" value="TPR"/>
    <property type="match status" value="1"/>
</dbReference>
<evidence type="ECO:0000256" key="2">
    <source>
        <dbReference type="SAM" id="MobiDB-lite"/>
    </source>
</evidence>
<feature type="compositionally biased region" description="Basic residues" evidence="2">
    <location>
        <begin position="1"/>
        <end position="15"/>
    </location>
</feature>
<dbReference type="SMART" id="SM00028">
    <property type="entry name" value="TPR"/>
    <property type="match status" value="3"/>
</dbReference>
<evidence type="ECO:0000313" key="3">
    <source>
        <dbReference type="EMBL" id="TVY37454.1"/>
    </source>
</evidence>
<proteinExistence type="predicted"/>
<keyword evidence="1" id="KW-0802">TPR repeat</keyword>
<feature type="region of interest" description="Disordered" evidence="2">
    <location>
        <begin position="363"/>
        <end position="395"/>
    </location>
</feature>
<feature type="region of interest" description="Disordered" evidence="2">
    <location>
        <begin position="1"/>
        <end position="38"/>
    </location>
</feature>
<keyword evidence="4" id="KW-1185">Reference proteome</keyword>
<organism evidence="3 4">
    <name type="scientific">Lachnellula subtilissima</name>
    <dbReference type="NCBI Taxonomy" id="602034"/>
    <lineage>
        <taxon>Eukaryota</taxon>
        <taxon>Fungi</taxon>
        <taxon>Dikarya</taxon>
        <taxon>Ascomycota</taxon>
        <taxon>Pezizomycotina</taxon>
        <taxon>Leotiomycetes</taxon>
        <taxon>Helotiales</taxon>
        <taxon>Lachnaceae</taxon>
        <taxon>Lachnellula</taxon>
    </lineage>
</organism>
<dbReference type="SUPFAM" id="SSF48452">
    <property type="entry name" value="TPR-like"/>
    <property type="match status" value="1"/>
</dbReference>
<dbReference type="OrthoDB" id="1914839at2759"/>
<dbReference type="Gene3D" id="1.25.40.10">
    <property type="entry name" value="Tetratricopeptide repeat domain"/>
    <property type="match status" value="1"/>
</dbReference>
<dbReference type="InterPro" id="IPR011990">
    <property type="entry name" value="TPR-like_helical_dom_sf"/>
</dbReference>
<name>A0A8H8U7V9_9HELO</name>
<dbReference type="EMBL" id="QGMJ01000348">
    <property type="protein sequence ID" value="TVY37454.1"/>
    <property type="molecule type" value="Genomic_DNA"/>
</dbReference>
<feature type="repeat" description="TPR" evidence="1">
    <location>
        <begin position="74"/>
        <end position="107"/>
    </location>
</feature>